<keyword evidence="2" id="KW-1185">Reference proteome</keyword>
<protein>
    <submittedName>
        <fullName evidence="1">Uncharacterized protein</fullName>
    </submittedName>
</protein>
<name>A0A840RWS4_9BURK</name>
<evidence type="ECO:0000313" key="2">
    <source>
        <dbReference type="Proteomes" id="UP000571084"/>
    </source>
</evidence>
<dbReference type="AlphaFoldDB" id="A0A840RWS4"/>
<comment type="caution">
    <text evidence="1">The sequence shown here is derived from an EMBL/GenBank/DDBJ whole genome shotgun (WGS) entry which is preliminary data.</text>
</comment>
<gene>
    <name evidence="1" type="ORF">HNR39_003485</name>
</gene>
<proteinExistence type="predicted"/>
<organism evidence="1 2">
    <name type="scientific">Glaciimonas immobilis</name>
    <dbReference type="NCBI Taxonomy" id="728004"/>
    <lineage>
        <taxon>Bacteria</taxon>
        <taxon>Pseudomonadati</taxon>
        <taxon>Pseudomonadota</taxon>
        <taxon>Betaproteobacteria</taxon>
        <taxon>Burkholderiales</taxon>
        <taxon>Oxalobacteraceae</taxon>
        <taxon>Glaciimonas</taxon>
    </lineage>
</organism>
<evidence type="ECO:0000313" key="1">
    <source>
        <dbReference type="EMBL" id="MBB5201632.1"/>
    </source>
</evidence>
<dbReference type="Proteomes" id="UP000571084">
    <property type="component" value="Unassembled WGS sequence"/>
</dbReference>
<accession>A0A840RWS4</accession>
<dbReference type="EMBL" id="JACHHQ010000007">
    <property type="protein sequence ID" value="MBB5201632.1"/>
    <property type="molecule type" value="Genomic_DNA"/>
</dbReference>
<sequence length="83" mass="9410">MLLWLFAAITVATIGERIEAYTPANLPTDVINNDNANIASYKLLRAPVATMMRFRIAPTSHVYRTYITHIHAHFAKLRTINRG</sequence>
<reference evidence="1 2" key="1">
    <citation type="submission" date="2020-08" db="EMBL/GenBank/DDBJ databases">
        <title>Genomic Encyclopedia of Type Strains, Phase IV (KMG-IV): sequencing the most valuable type-strain genomes for metagenomic binning, comparative biology and taxonomic classification.</title>
        <authorList>
            <person name="Goeker M."/>
        </authorList>
    </citation>
    <scope>NUCLEOTIDE SEQUENCE [LARGE SCALE GENOMIC DNA]</scope>
    <source>
        <strain evidence="1 2">DSM 23240</strain>
    </source>
</reference>